<feature type="compositionally biased region" description="Basic and acidic residues" evidence="1">
    <location>
        <begin position="408"/>
        <end position="437"/>
    </location>
</feature>
<gene>
    <name evidence="4" type="ORF">HEB29_005967</name>
    <name evidence="3" type="ORF">Sfulv_62400</name>
</gene>
<feature type="transmembrane region" description="Helical" evidence="2">
    <location>
        <begin position="126"/>
        <end position="147"/>
    </location>
</feature>
<feature type="compositionally biased region" description="Polar residues" evidence="1">
    <location>
        <begin position="14"/>
        <end position="26"/>
    </location>
</feature>
<feature type="transmembrane region" description="Helical" evidence="2">
    <location>
        <begin position="97"/>
        <end position="119"/>
    </location>
</feature>
<feature type="region of interest" description="Disordered" evidence="1">
    <location>
        <begin position="292"/>
        <end position="364"/>
    </location>
</feature>
<dbReference type="InterPro" id="IPR021235">
    <property type="entry name" value="DUF2637"/>
</dbReference>
<name>A0A7J0CG03_9ACTN</name>
<reference evidence="3 5" key="1">
    <citation type="submission" date="2020-05" db="EMBL/GenBank/DDBJ databases">
        <title>Whole genome shotgun sequence of Streptomyces fulvorobeus NBRC 15897.</title>
        <authorList>
            <person name="Komaki H."/>
            <person name="Tamura T."/>
        </authorList>
    </citation>
    <scope>NUCLEOTIDE SEQUENCE [LARGE SCALE GENOMIC DNA]</scope>
    <source>
        <strain evidence="3 5">NBRC 15897</strain>
    </source>
</reference>
<comment type="caution">
    <text evidence="3">The sequence shown here is derived from an EMBL/GenBank/DDBJ whole genome shotgun (WGS) entry which is preliminary data.</text>
</comment>
<feature type="compositionally biased region" description="Basic and acidic residues" evidence="1">
    <location>
        <begin position="294"/>
        <end position="364"/>
    </location>
</feature>
<evidence type="ECO:0000313" key="5">
    <source>
        <dbReference type="Proteomes" id="UP000498980"/>
    </source>
</evidence>
<dbReference type="EMBL" id="BLWC01000002">
    <property type="protein sequence ID" value="GFN01430.1"/>
    <property type="molecule type" value="Genomic_DNA"/>
</dbReference>
<feature type="transmembrane region" description="Helical" evidence="2">
    <location>
        <begin position="54"/>
        <end position="77"/>
    </location>
</feature>
<feature type="compositionally biased region" description="Low complexity" evidence="1">
    <location>
        <begin position="438"/>
        <end position="456"/>
    </location>
</feature>
<feature type="compositionally biased region" description="Basic and acidic residues" evidence="1">
    <location>
        <begin position="35"/>
        <end position="45"/>
    </location>
</feature>
<keyword evidence="2" id="KW-0472">Membrane</keyword>
<dbReference type="Proteomes" id="UP000530403">
    <property type="component" value="Unassembled WGS sequence"/>
</dbReference>
<keyword evidence="5" id="KW-1185">Reference proteome</keyword>
<proteinExistence type="predicted"/>
<feature type="compositionally biased region" description="Low complexity" evidence="1">
    <location>
        <begin position="525"/>
        <end position="543"/>
    </location>
</feature>
<dbReference type="EMBL" id="JACCCF010000002">
    <property type="protein sequence ID" value="NYE44853.1"/>
    <property type="molecule type" value="Genomic_DNA"/>
</dbReference>
<dbReference type="RefSeq" id="WP_173318410.1">
    <property type="nucleotide sequence ID" value="NZ_BAAAUE010000015.1"/>
</dbReference>
<dbReference type="Proteomes" id="UP000498980">
    <property type="component" value="Unassembled WGS sequence"/>
</dbReference>
<evidence type="ECO:0008006" key="7">
    <source>
        <dbReference type="Google" id="ProtNLM"/>
    </source>
</evidence>
<feature type="compositionally biased region" description="Basic and acidic residues" evidence="1">
    <location>
        <begin position="457"/>
        <end position="496"/>
    </location>
</feature>
<evidence type="ECO:0000256" key="2">
    <source>
        <dbReference type="SAM" id="Phobius"/>
    </source>
</evidence>
<dbReference type="AlphaFoldDB" id="A0A7J0CG03"/>
<feature type="region of interest" description="Disordered" evidence="1">
    <location>
        <begin position="400"/>
        <end position="575"/>
    </location>
</feature>
<evidence type="ECO:0000256" key="1">
    <source>
        <dbReference type="SAM" id="MobiDB-lite"/>
    </source>
</evidence>
<evidence type="ECO:0000313" key="4">
    <source>
        <dbReference type="EMBL" id="NYE44853.1"/>
    </source>
</evidence>
<organism evidence="3 5">
    <name type="scientific">Streptomyces fulvorobeus</name>
    <dbReference type="NCBI Taxonomy" id="284028"/>
    <lineage>
        <taxon>Bacteria</taxon>
        <taxon>Bacillati</taxon>
        <taxon>Actinomycetota</taxon>
        <taxon>Actinomycetes</taxon>
        <taxon>Kitasatosporales</taxon>
        <taxon>Streptomycetaceae</taxon>
        <taxon>Streptomyces</taxon>
    </lineage>
</organism>
<keyword evidence="2" id="KW-0812">Transmembrane</keyword>
<reference evidence="4 6" key="2">
    <citation type="submission" date="2020-07" db="EMBL/GenBank/DDBJ databases">
        <title>Sequencing the genomes of 1000 actinobacteria strains.</title>
        <authorList>
            <person name="Klenk H.-P."/>
        </authorList>
    </citation>
    <scope>NUCLEOTIDE SEQUENCE [LARGE SCALE GENOMIC DNA]</scope>
    <source>
        <strain evidence="4 6">DSM 41455</strain>
    </source>
</reference>
<feature type="region of interest" description="Disordered" evidence="1">
    <location>
        <begin position="1"/>
        <end position="48"/>
    </location>
</feature>
<accession>A0A7J0CG03</accession>
<evidence type="ECO:0000313" key="6">
    <source>
        <dbReference type="Proteomes" id="UP000530403"/>
    </source>
</evidence>
<keyword evidence="2" id="KW-1133">Transmembrane helix</keyword>
<sequence length="667" mass="72906">MSTTITMPEARSAPPQQQPARGQNETAVAASGTADVREPGLEGKKPGTPGSRKLMIPLAIVAVLSGLTAAGVGFALSYGALRDAAVGWGFGSGWESYAFPLGVDGLIIALYTADLVMAWRRMARPWVRVCAHALTAVTIALNVSAAAGGMPRSPGLLEAVQADPGRLLGHAMMPVAYVILTEVARWAIVRTARLEAGHLDDEALTLADWLLNFRVTWKIFQHAKTYPAPYAEARQFVRQLAIYRVWQKHRARYAEGSTQDRASVLDRMPALLAPYGVSVEEARAIPARMLTQEKAQEASRRQAERQEAEDREQQQRDDEKAEQTRKREREQREKAERRERERQEREDAHQARMDTLAKEADQARQEAEVAKLKALADGEVRAAAHQAEATAATAGIQAQAAQSTAERAALDAARRAEAEHQAEENARTAELRRKAAEDLQAQAAAEAETQRLAAEAARQERQAAEDQRTTAMALKEEAAARAEAARLDHEAARIEQEAAQVRDQATQKAYTGATAAELDRKAAQDRQAQAAADAETQRLAAEAARQERQAAEDKQAAGRALHADAQARAEAARLDHEAAQLRTEIARAERQAAEDEDNARLQPRERAVRKVARMVLTSQTGKVALYDIEQAMGVKESTASDYLKEARALISTGYTLPHTNSQEHTTA</sequence>
<evidence type="ECO:0000313" key="3">
    <source>
        <dbReference type="EMBL" id="GFN01430.1"/>
    </source>
</evidence>
<dbReference type="Pfam" id="PF10935">
    <property type="entry name" value="DUF2637"/>
    <property type="match status" value="1"/>
</dbReference>
<feature type="compositionally biased region" description="Basic and acidic residues" evidence="1">
    <location>
        <begin position="544"/>
        <end position="575"/>
    </location>
</feature>
<protein>
    <recommendedName>
        <fullName evidence="7">DUF2637 domain-containing protein</fullName>
    </recommendedName>
</protein>